<name>A0A4Z0RVJ4_WEICO</name>
<comment type="caution">
    <text evidence="3">The sequence shown here is derived from an EMBL/GenBank/DDBJ whole genome shotgun (WGS) entry which is preliminary data.</text>
</comment>
<evidence type="ECO:0000256" key="1">
    <source>
        <dbReference type="SAM" id="Phobius"/>
    </source>
</evidence>
<gene>
    <name evidence="3" type="ORF">C6P11_05925</name>
</gene>
<dbReference type="Pfam" id="PF00144">
    <property type="entry name" value="Beta-lactamase"/>
    <property type="match status" value="1"/>
</dbReference>
<sequence length="371" mass="40650">MKRLHFGIGIAVITIVAVGAFIGLNEPNKVAQEKAPTTKHQKPIKVDVNQTVAPSGALGTQIDQQVKGSHHSGTLLVAQNGKIIINQGYDLANKSANTPTTAKSLYGIASIQKNLTAILVMQQVAAGKIHLTDKVSQYLPELPDADTVTVQQLLNMTAGYNQVGKTEAKLDETGYVDFGLKHLTMDQRGAWYYSAGNYVALVGILRQVTGKSYEQLLDNTFKKNFAIDYTNYNDFITSPNRVENYGTDGNPYFDNPSIFNREVGTGSIEMTAGNLYKLLHEELAGKLINKTLLQQMLVTGPNENYAAGMYDDGNAYCLHGVLLGFEPSVKTTKDGKTMVIWLSNENKAQTKENYTMVNQLFDMVTAKPVTQ</sequence>
<dbReference type="PANTHER" id="PTHR46825">
    <property type="entry name" value="D-ALANYL-D-ALANINE-CARBOXYPEPTIDASE/ENDOPEPTIDASE AMPH"/>
    <property type="match status" value="1"/>
</dbReference>
<dbReference type="InterPro" id="IPR050491">
    <property type="entry name" value="AmpC-like"/>
</dbReference>
<evidence type="ECO:0000313" key="4">
    <source>
        <dbReference type="Proteomes" id="UP000297646"/>
    </source>
</evidence>
<proteinExistence type="predicted"/>
<dbReference type="RefSeq" id="WP_135519497.1">
    <property type="nucleotide sequence ID" value="NZ_PVSN01000037.1"/>
</dbReference>
<keyword evidence="1" id="KW-0812">Transmembrane</keyword>
<evidence type="ECO:0000259" key="2">
    <source>
        <dbReference type="Pfam" id="PF00144"/>
    </source>
</evidence>
<protein>
    <submittedName>
        <fullName evidence="3">Penicillin-binding protein</fullName>
    </submittedName>
</protein>
<accession>A0A4Z0RVJ4</accession>
<dbReference type="OrthoDB" id="2151402at2"/>
<dbReference type="InterPro" id="IPR012338">
    <property type="entry name" value="Beta-lactam/transpept-like"/>
</dbReference>
<organism evidence="3 4">
    <name type="scientific">Weissella confusa</name>
    <name type="common">Lactobacillus confusus</name>
    <dbReference type="NCBI Taxonomy" id="1583"/>
    <lineage>
        <taxon>Bacteria</taxon>
        <taxon>Bacillati</taxon>
        <taxon>Bacillota</taxon>
        <taxon>Bacilli</taxon>
        <taxon>Lactobacillales</taxon>
        <taxon>Lactobacillaceae</taxon>
        <taxon>Weissella</taxon>
    </lineage>
</organism>
<dbReference type="Gene3D" id="3.40.710.10">
    <property type="entry name" value="DD-peptidase/beta-lactamase superfamily"/>
    <property type="match status" value="1"/>
</dbReference>
<reference evidence="3 4" key="1">
    <citation type="submission" date="2018-03" db="EMBL/GenBank/DDBJ databases">
        <title>Genome sequencing of Weissella confusa isolates.</title>
        <authorList>
            <person name="Kajala I."/>
            <person name="Baruah R."/>
            <person name="Bergsveinson J."/>
            <person name="Juvonen R."/>
            <person name="Ziola B."/>
        </authorList>
    </citation>
    <scope>NUCLEOTIDE SEQUENCE [LARGE SCALE GENOMIC DNA]</scope>
    <source>
        <strain evidence="3 4">VTT E-062653</strain>
    </source>
</reference>
<evidence type="ECO:0000313" key="3">
    <source>
        <dbReference type="EMBL" id="TGE72692.1"/>
    </source>
</evidence>
<dbReference type="SUPFAM" id="SSF56601">
    <property type="entry name" value="beta-lactamase/transpeptidase-like"/>
    <property type="match status" value="1"/>
</dbReference>
<feature type="domain" description="Beta-lactamase-related" evidence="2">
    <location>
        <begin position="63"/>
        <end position="347"/>
    </location>
</feature>
<keyword evidence="1" id="KW-0472">Membrane</keyword>
<dbReference type="PANTHER" id="PTHR46825:SF7">
    <property type="entry name" value="D-ALANYL-D-ALANINE CARBOXYPEPTIDASE"/>
    <property type="match status" value="1"/>
</dbReference>
<dbReference type="Proteomes" id="UP000297646">
    <property type="component" value="Unassembled WGS sequence"/>
</dbReference>
<keyword evidence="1" id="KW-1133">Transmembrane helix</keyword>
<feature type="transmembrane region" description="Helical" evidence="1">
    <location>
        <begin position="6"/>
        <end position="24"/>
    </location>
</feature>
<dbReference type="AlphaFoldDB" id="A0A4Z0RVJ4"/>
<dbReference type="EMBL" id="PVSN01000037">
    <property type="protein sequence ID" value="TGE72692.1"/>
    <property type="molecule type" value="Genomic_DNA"/>
</dbReference>
<dbReference type="InterPro" id="IPR001466">
    <property type="entry name" value="Beta-lactam-related"/>
</dbReference>